<dbReference type="EMBL" id="CAOJ01015400">
    <property type="protein sequence ID" value="CCO36006.1"/>
    <property type="molecule type" value="Genomic_DNA"/>
</dbReference>
<protein>
    <submittedName>
        <fullName evidence="2">Uncharacterized protein</fullName>
    </submittedName>
</protein>
<dbReference type="AlphaFoldDB" id="M5C9B0"/>
<feature type="region of interest" description="Disordered" evidence="1">
    <location>
        <begin position="314"/>
        <end position="334"/>
    </location>
</feature>
<comment type="caution">
    <text evidence="2">The sequence shown here is derived from an EMBL/GenBank/DDBJ whole genome shotgun (WGS) entry which is preliminary data.</text>
</comment>
<dbReference type="HOGENOM" id="CLU_832042_0_0_1"/>
<gene>
    <name evidence="2" type="ORF">BN14_10128</name>
</gene>
<name>M5C9B0_THACB</name>
<dbReference type="Proteomes" id="UP000012065">
    <property type="component" value="Unassembled WGS sequence"/>
</dbReference>
<accession>M5C9B0</accession>
<evidence type="ECO:0000313" key="3">
    <source>
        <dbReference type="Proteomes" id="UP000012065"/>
    </source>
</evidence>
<reference evidence="2 3" key="1">
    <citation type="journal article" date="2013" name="J. Biotechnol.">
        <title>Establishment and interpretation of the genome sequence of the phytopathogenic fungus Rhizoctonia solani AG1-IB isolate 7/3/14.</title>
        <authorList>
            <person name="Wibberg D.W."/>
            <person name="Jelonek L.J."/>
            <person name="Rupp O.R."/>
            <person name="Hennig M.H."/>
            <person name="Eikmeyer F.E."/>
            <person name="Goesmann A.G."/>
            <person name="Hartmann A.H."/>
            <person name="Borriss R.B."/>
            <person name="Grosch R.G."/>
            <person name="Puehler A.P."/>
            <person name="Schlueter A.S."/>
        </authorList>
    </citation>
    <scope>NUCLEOTIDE SEQUENCE [LARGE SCALE GENOMIC DNA]</scope>
    <source>
        <strain evidence="3">AG1-IB / isolate 7/3/14</strain>
    </source>
</reference>
<evidence type="ECO:0000313" key="2">
    <source>
        <dbReference type="EMBL" id="CCO36006.1"/>
    </source>
</evidence>
<organism evidence="2 3">
    <name type="scientific">Thanatephorus cucumeris (strain AG1-IB / isolate 7/3/14)</name>
    <name type="common">Lettuce bottom rot fungus</name>
    <name type="synonym">Rhizoctonia solani</name>
    <dbReference type="NCBI Taxonomy" id="1108050"/>
    <lineage>
        <taxon>Eukaryota</taxon>
        <taxon>Fungi</taxon>
        <taxon>Dikarya</taxon>
        <taxon>Basidiomycota</taxon>
        <taxon>Agaricomycotina</taxon>
        <taxon>Agaricomycetes</taxon>
        <taxon>Cantharellales</taxon>
        <taxon>Ceratobasidiaceae</taxon>
        <taxon>Rhizoctonia</taxon>
        <taxon>Rhizoctonia solani AG-1</taxon>
    </lineage>
</organism>
<sequence>MLPRISNNKLPYDQWQPSEHELVKTLSTKINPGILVHQTGAIILSEPTEEQLWEIVDVYLTEITWEEINPKYRLTNHTTAEMKYELGRMNDMSTTNSYFSANIRDVVFNFGDEWEDFSVGQDENEVPGKITVTILPGQTLYRYRRVFKFTLRTWWVMDDPHNKASCYISGSSNKNKPAPYYYYLKGQVAQGERMTVTPLTGGSALDMKPERKRWNKLDMKVLRQEDLPESMSERIRERLIQVQEQEVGVGVQVSIAGDEQKSELVVMDEAEPIDAGVMGNSGVDGQSMQASDLTLKPFPRAKIRRNIRAALEFSKKSQGPLMPKPAQGPLFPNK</sequence>
<evidence type="ECO:0000256" key="1">
    <source>
        <dbReference type="SAM" id="MobiDB-lite"/>
    </source>
</evidence>
<proteinExistence type="predicted"/>